<dbReference type="Ensembl" id="ENSNMLT00000016841.1">
    <property type="protein sequence ID" value="ENSNMLP00000014986.1"/>
    <property type="gene ID" value="ENSNMLG00000008367.1"/>
</dbReference>
<evidence type="ECO:0000256" key="1">
    <source>
        <dbReference type="ARBA" id="ARBA00004123"/>
    </source>
</evidence>
<proteinExistence type="inferred from homology"/>
<dbReference type="InterPro" id="IPR028307">
    <property type="entry name" value="Lin-54_fam"/>
</dbReference>
<sequence length="854" mass="90802">MSKSSRRVDTFASHYIFLLIFFFHSGQLAGMDVVSPELNSLLPDEIMDTEAIEDISDSQAHGTNTQSKTTNETTVPMETDTSSNVSSAENTLVAPTSKDSSPSSSSAGNQITISVSSTTSSLPILKQSLATSTTSTKTTNSVSGTTVSTGGLKLSGPFTISAANHQIILNKVATAQASEASKSSATCHQVIKQEGQKLLVTAIGKSGSPIVLQLPNSKAPVGQTSADPKIQTPQFKVVTIGGRPELKPLVGCTTNQMTALQTQQLKAVQIAKKTPTSSAPIKFIITKTVNSKGASPQSQVVAGKFVPYLRYLLFYILCIIHLIFIYIYIYIGRVLTQTSSVLPTKTITLTEPIGTSLQSIPGKKIAISPLKTPSKVTVVSVASPTSSAPPKTVTLPVNLALGQQILAVQQSTSASPVKVVSSQATAQNIKPVQSVAVGGVSGSHFKTIIPLATQPNVQQIQVPGSRFHYVRLVTATTASSTVQPSGPSTNSVQTAKPMMVSTGAVRMSVPIVPAQSVKQVAPKPLTTAVQGVSTSQTQQRLIMPATPLPQIQPNFTNLPPGTVLAPAPGGGNVGYAVVPAQYVTQLQQSPFVTLANNSSFSASSGVQTQARLPVNGVSTTESTSRPRKPCNCTKSQCLKLYCDCFANGEFCNNCNCNNCFNNLEHETERLKAIKTCLDRNPEAFKPKIGKGKEGESDRRHSKGCNCKRSGCLKNYCECYEAKIMCSSICKCIGCKNFEESPERKTLMHLADAAEVRVQQQTAAKTKLSSQISDLLMRTTPVIPTGGGRLPYTFVTKEVLEATCECLLERAKCSEQTLQPQAEAERMILEEFGHCLMSIINSAGKAKVDCASINC</sequence>
<dbReference type="PANTHER" id="PTHR12446:SF34">
    <property type="entry name" value="PROTEIN LIN-54 HOMOLOG"/>
    <property type="match status" value="1"/>
</dbReference>
<evidence type="ECO:0000259" key="7">
    <source>
        <dbReference type="PROSITE" id="PS51634"/>
    </source>
</evidence>
<organism evidence="8 9">
    <name type="scientific">Neogobius melanostomus</name>
    <name type="common">round goby</name>
    <dbReference type="NCBI Taxonomy" id="47308"/>
    <lineage>
        <taxon>Eukaryota</taxon>
        <taxon>Metazoa</taxon>
        <taxon>Chordata</taxon>
        <taxon>Craniata</taxon>
        <taxon>Vertebrata</taxon>
        <taxon>Euteleostomi</taxon>
        <taxon>Actinopterygii</taxon>
        <taxon>Neopterygii</taxon>
        <taxon>Teleostei</taxon>
        <taxon>Neoteleostei</taxon>
        <taxon>Acanthomorphata</taxon>
        <taxon>Gobiaria</taxon>
        <taxon>Gobiiformes</taxon>
        <taxon>Gobioidei</taxon>
        <taxon>Gobiidae</taxon>
        <taxon>Benthophilinae</taxon>
        <taxon>Neogobiini</taxon>
        <taxon>Neogobius</taxon>
    </lineage>
</organism>
<keyword evidence="5" id="KW-0812">Transmembrane</keyword>
<dbReference type="InterPro" id="IPR005172">
    <property type="entry name" value="CRC"/>
</dbReference>
<feature type="domain" description="CRC" evidence="7">
    <location>
        <begin position="626"/>
        <end position="739"/>
    </location>
</feature>
<reference evidence="8" key="1">
    <citation type="submission" date="2025-08" db="UniProtKB">
        <authorList>
            <consortium name="Ensembl"/>
        </authorList>
    </citation>
    <scope>IDENTIFICATION</scope>
</reference>
<dbReference type="SMART" id="SM01114">
    <property type="entry name" value="CXC"/>
    <property type="match status" value="2"/>
</dbReference>
<feature type="chain" id="PRO_5034090124" evidence="6">
    <location>
        <begin position="31"/>
        <end position="854"/>
    </location>
</feature>
<feature type="compositionally biased region" description="Low complexity" evidence="4">
    <location>
        <begin position="63"/>
        <end position="74"/>
    </location>
</feature>
<dbReference type="Pfam" id="PF03638">
    <property type="entry name" value="TCR"/>
    <property type="match status" value="2"/>
</dbReference>
<name>A0A8C6T639_9GOBI</name>
<feature type="signal peptide" evidence="6">
    <location>
        <begin position="1"/>
        <end position="30"/>
    </location>
</feature>
<keyword evidence="5" id="KW-0472">Membrane</keyword>
<comment type="subcellular location">
    <subcellularLocation>
        <location evidence="1">Nucleus</location>
    </subcellularLocation>
</comment>
<dbReference type="AlphaFoldDB" id="A0A8C6T639"/>
<evidence type="ECO:0000256" key="6">
    <source>
        <dbReference type="SAM" id="SignalP"/>
    </source>
</evidence>
<comment type="similarity">
    <text evidence="2">Belongs to the lin-54 family.</text>
</comment>
<keyword evidence="5" id="KW-1133">Transmembrane helix</keyword>
<evidence type="ECO:0000256" key="2">
    <source>
        <dbReference type="ARBA" id="ARBA00007267"/>
    </source>
</evidence>
<dbReference type="PANTHER" id="PTHR12446">
    <property type="entry name" value="TESMIN/TSO1-RELATED"/>
    <property type="match status" value="1"/>
</dbReference>
<evidence type="ECO:0000256" key="3">
    <source>
        <dbReference type="ARBA" id="ARBA00023242"/>
    </source>
</evidence>
<dbReference type="PROSITE" id="PS51634">
    <property type="entry name" value="CRC"/>
    <property type="match status" value="1"/>
</dbReference>
<reference evidence="8" key="2">
    <citation type="submission" date="2025-09" db="UniProtKB">
        <authorList>
            <consortium name="Ensembl"/>
        </authorList>
    </citation>
    <scope>IDENTIFICATION</scope>
</reference>
<dbReference type="Proteomes" id="UP000694523">
    <property type="component" value="Unplaced"/>
</dbReference>
<protein>
    <submittedName>
        <fullName evidence="8">Lin-54 DREAM MuvB core complex component</fullName>
    </submittedName>
</protein>
<accession>A0A8C6T639</accession>
<keyword evidence="9" id="KW-1185">Reference proteome</keyword>
<feature type="region of interest" description="Disordered" evidence="4">
    <location>
        <begin position="55"/>
        <end position="109"/>
    </location>
</feature>
<keyword evidence="6" id="KW-0732">Signal</keyword>
<evidence type="ECO:0000313" key="9">
    <source>
        <dbReference type="Proteomes" id="UP000694523"/>
    </source>
</evidence>
<evidence type="ECO:0000256" key="5">
    <source>
        <dbReference type="SAM" id="Phobius"/>
    </source>
</evidence>
<dbReference type="GO" id="GO:0006355">
    <property type="term" value="P:regulation of DNA-templated transcription"/>
    <property type="evidence" value="ECO:0007669"/>
    <property type="project" value="TreeGrafter"/>
</dbReference>
<evidence type="ECO:0000313" key="8">
    <source>
        <dbReference type="Ensembl" id="ENSNMLP00000014986.1"/>
    </source>
</evidence>
<feature type="compositionally biased region" description="Low complexity" evidence="4">
    <location>
        <begin position="97"/>
        <end position="109"/>
    </location>
</feature>
<evidence type="ECO:0000256" key="4">
    <source>
        <dbReference type="SAM" id="MobiDB-lite"/>
    </source>
</evidence>
<keyword evidence="3" id="KW-0539">Nucleus</keyword>
<feature type="transmembrane region" description="Helical" evidence="5">
    <location>
        <begin position="308"/>
        <end position="331"/>
    </location>
</feature>
<dbReference type="InterPro" id="IPR033467">
    <property type="entry name" value="Tesmin/TSO1-like_CXC"/>
</dbReference>
<dbReference type="GO" id="GO:0005634">
    <property type="term" value="C:nucleus"/>
    <property type="evidence" value="ECO:0007669"/>
    <property type="project" value="UniProtKB-SubCell"/>
</dbReference>
<feature type="compositionally biased region" description="Polar residues" evidence="4">
    <location>
        <begin position="79"/>
        <end position="94"/>
    </location>
</feature>